<dbReference type="BioCyc" id="PMAR862515-HMP:GMOO-609-MONOMER"/>
<protein>
    <submittedName>
        <fullName evidence="3">Acyltransferase</fullName>
    </submittedName>
</protein>
<dbReference type="PANTHER" id="PTHR37312">
    <property type="entry name" value="MEMBRANE-BOUND ACYLTRANSFERASE YKRP-RELATED"/>
    <property type="match status" value="1"/>
</dbReference>
<dbReference type="eggNOG" id="ENOG503318W">
    <property type="taxonomic scope" value="Bacteria"/>
</dbReference>
<feature type="transmembrane region" description="Helical" evidence="1">
    <location>
        <begin position="272"/>
        <end position="291"/>
    </location>
</feature>
<dbReference type="Proteomes" id="UP000004394">
    <property type="component" value="Unassembled WGS sequence"/>
</dbReference>
<name>E0NQZ5_9BACT</name>
<keyword evidence="4" id="KW-1185">Reference proteome</keyword>
<keyword evidence="1" id="KW-0472">Membrane</keyword>
<keyword evidence="3" id="KW-0012">Acyltransferase</keyword>
<evidence type="ECO:0000256" key="1">
    <source>
        <dbReference type="SAM" id="Phobius"/>
    </source>
</evidence>
<dbReference type="STRING" id="862515.HMPREF0658_0596"/>
<accession>E0NQZ5</accession>
<feature type="transmembrane region" description="Helical" evidence="1">
    <location>
        <begin position="79"/>
        <end position="100"/>
    </location>
</feature>
<evidence type="ECO:0000313" key="3">
    <source>
        <dbReference type="EMBL" id="EFM02515.1"/>
    </source>
</evidence>
<sequence>MLYMQDSNRELTKPKRKHWIDLLRGFCMVAILLDHTEIYYTGDNIIGYNYYVANVLVAFFFLSGYLFYKETPFSLRHKLTYIARYLLLPYFLFTTFIAIPKAFAHDFDISDTLFSVLTGQASWFVAALIVAEIVFSTVLWACKGKTWGLSIPALAASAACYLLSTHCSDLYWQIENACMALPILCFGYFYHKWESVFHRFHNLSSSFFLFILLVIIKVYEHTQGITLLVEPIRINNWYVFVFDALVCTLFLVSLAKQLKSVAWLEWTGRRSLVYYFFSGGIPLIVSALLQRTDMGYSGHYHRVLLAFLLVYALTSIIAWAVYRYLGFIVQQPSKAANKA</sequence>
<feature type="transmembrane region" description="Helical" evidence="1">
    <location>
        <begin position="202"/>
        <end position="219"/>
    </location>
</feature>
<feature type="transmembrane region" description="Helical" evidence="1">
    <location>
        <begin position="170"/>
        <end position="190"/>
    </location>
</feature>
<feature type="transmembrane region" description="Helical" evidence="1">
    <location>
        <begin position="120"/>
        <end position="140"/>
    </location>
</feature>
<feature type="transmembrane region" description="Helical" evidence="1">
    <location>
        <begin position="147"/>
        <end position="164"/>
    </location>
</feature>
<feature type="transmembrane region" description="Helical" evidence="1">
    <location>
        <begin position="21"/>
        <end position="42"/>
    </location>
</feature>
<feature type="transmembrane region" description="Helical" evidence="1">
    <location>
        <begin position="234"/>
        <end position="252"/>
    </location>
</feature>
<proteinExistence type="predicted"/>
<dbReference type="InterPro" id="IPR052734">
    <property type="entry name" value="Nod_factor_acetyltransferase"/>
</dbReference>
<dbReference type="GO" id="GO:0016747">
    <property type="term" value="F:acyltransferase activity, transferring groups other than amino-acyl groups"/>
    <property type="evidence" value="ECO:0007669"/>
    <property type="project" value="InterPro"/>
</dbReference>
<reference evidence="3" key="1">
    <citation type="submission" date="2010-07" db="EMBL/GenBank/DDBJ databases">
        <authorList>
            <person name="Muzny D."/>
            <person name="Qin X."/>
            <person name="Deng J."/>
            <person name="Jiang H."/>
            <person name="Liu Y."/>
            <person name="Qu J."/>
            <person name="Song X.-Z."/>
            <person name="Zhang L."/>
            <person name="Thornton R."/>
            <person name="Coyle M."/>
            <person name="Francisco L."/>
            <person name="Jackson L."/>
            <person name="Javaid M."/>
            <person name="Korchina V."/>
            <person name="Kovar C."/>
            <person name="Mata R."/>
            <person name="Mathew T."/>
            <person name="Ngo R."/>
            <person name="Nguyen L."/>
            <person name="Nguyen N."/>
            <person name="Okwuonu G."/>
            <person name="Ongeri F."/>
            <person name="Pham C."/>
            <person name="Simmons D."/>
            <person name="Wilczek-Boney K."/>
            <person name="Hale W."/>
            <person name="Jakkamsetti A."/>
            <person name="Pham P."/>
            <person name="Ruth R."/>
            <person name="San Lucas F."/>
            <person name="Warren J."/>
            <person name="Zhang J."/>
            <person name="Zhao Z."/>
            <person name="Zhou C."/>
            <person name="Zhu D."/>
            <person name="Lee S."/>
            <person name="Bess C."/>
            <person name="Blankenburg K."/>
            <person name="Forbes L."/>
            <person name="Fu Q."/>
            <person name="Gubbala S."/>
            <person name="Hirani K."/>
            <person name="Jayaseelan J.C."/>
            <person name="Lara F."/>
            <person name="Munidasa M."/>
            <person name="Palculict T."/>
            <person name="Patil S."/>
            <person name="Pu L.-L."/>
            <person name="Saada N."/>
            <person name="Tang L."/>
            <person name="Weissenberger G."/>
            <person name="Zhu Y."/>
            <person name="Hemphill L."/>
            <person name="Shang Y."/>
            <person name="Youmans B."/>
            <person name="Ayvaz T."/>
            <person name="Ross M."/>
            <person name="Santibanez J."/>
            <person name="Aqrawi P."/>
            <person name="Gross S."/>
            <person name="Joshi V."/>
            <person name="Fowler G."/>
            <person name="Nazareth L."/>
            <person name="Reid J."/>
            <person name="Worley K."/>
            <person name="Petrosino J."/>
            <person name="Highlander S."/>
            <person name="Gibbs R."/>
        </authorList>
    </citation>
    <scope>NUCLEOTIDE SEQUENCE [LARGE SCALE GENOMIC DNA]</scope>
    <source>
        <strain evidence="3">DSM 16973</strain>
    </source>
</reference>
<gene>
    <name evidence="3" type="ORF">HMPREF0658_0596</name>
</gene>
<keyword evidence="1" id="KW-1133">Transmembrane helix</keyword>
<feature type="domain" description="Acyltransferase 3" evidence="2">
    <location>
        <begin position="18"/>
        <end position="323"/>
    </location>
</feature>
<feature type="transmembrane region" description="Helical" evidence="1">
    <location>
        <begin position="48"/>
        <end position="67"/>
    </location>
</feature>
<dbReference type="Pfam" id="PF01757">
    <property type="entry name" value="Acyl_transf_3"/>
    <property type="match status" value="1"/>
</dbReference>
<evidence type="ECO:0000259" key="2">
    <source>
        <dbReference type="Pfam" id="PF01757"/>
    </source>
</evidence>
<keyword evidence="1" id="KW-0812">Transmembrane</keyword>
<evidence type="ECO:0000313" key="4">
    <source>
        <dbReference type="Proteomes" id="UP000004394"/>
    </source>
</evidence>
<dbReference type="HOGENOM" id="CLU_811005_0_0_10"/>
<keyword evidence="3" id="KW-0808">Transferase</keyword>
<dbReference type="EMBL" id="AEEI01000021">
    <property type="protein sequence ID" value="EFM02515.1"/>
    <property type="molecule type" value="Genomic_DNA"/>
</dbReference>
<dbReference type="PANTHER" id="PTHR37312:SF1">
    <property type="entry name" value="MEMBRANE-BOUND ACYLTRANSFERASE YKRP-RELATED"/>
    <property type="match status" value="1"/>
</dbReference>
<feature type="transmembrane region" description="Helical" evidence="1">
    <location>
        <begin position="303"/>
        <end position="325"/>
    </location>
</feature>
<organism evidence="3 4">
    <name type="scientific">Hoylesella marshii DSM 16973 = JCM 13450</name>
    <dbReference type="NCBI Taxonomy" id="862515"/>
    <lineage>
        <taxon>Bacteria</taxon>
        <taxon>Pseudomonadati</taxon>
        <taxon>Bacteroidota</taxon>
        <taxon>Bacteroidia</taxon>
        <taxon>Bacteroidales</taxon>
        <taxon>Prevotellaceae</taxon>
        <taxon>Hoylesella</taxon>
    </lineage>
</organism>
<dbReference type="InterPro" id="IPR002656">
    <property type="entry name" value="Acyl_transf_3_dom"/>
</dbReference>
<comment type="caution">
    <text evidence="3">The sequence shown here is derived from an EMBL/GenBank/DDBJ whole genome shotgun (WGS) entry which is preliminary data.</text>
</comment>
<dbReference type="AlphaFoldDB" id="E0NQZ5"/>